<comment type="caution">
    <text evidence="2">The sequence shown here is derived from an EMBL/GenBank/DDBJ whole genome shotgun (WGS) entry which is preliminary data.</text>
</comment>
<name>A0A851TST8_9AVES</name>
<proteinExistence type="predicted"/>
<keyword evidence="1" id="KW-0472">Membrane</keyword>
<accession>A0A851TST8</accession>
<keyword evidence="1" id="KW-1133">Transmembrane helix</keyword>
<feature type="non-terminal residue" evidence="2">
    <location>
        <position position="137"/>
    </location>
</feature>
<sequence length="137" mass="14317">DMLYVVVGSVLGVMVLILLAFIAMCLCKSRQQSAAHKYDPPGYLYHGAGQLVEYAALAGASGAGLRGGFLGTCPHAHHKATDGGAGLFPGHGGSLSRPCLDYDHPHQLTSGSGLYAALPPSEPPERGSCRNCRNNNR</sequence>
<evidence type="ECO:0000313" key="2">
    <source>
        <dbReference type="EMBL" id="NXD18761.1"/>
    </source>
</evidence>
<dbReference type="EMBL" id="WBNA01004037">
    <property type="protein sequence ID" value="NXD18761.1"/>
    <property type="molecule type" value="Genomic_DNA"/>
</dbReference>
<evidence type="ECO:0000256" key="1">
    <source>
        <dbReference type="SAM" id="Phobius"/>
    </source>
</evidence>
<organism evidence="2 3">
    <name type="scientific">Nothocercus nigrocapillus</name>
    <dbReference type="NCBI Taxonomy" id="1977171"/>
    <lineage>
        <taxon>Eukaryota</taxon>
        <taxon>Metazoa</taxon>
        <taxon>Chordata</taxon>
        <taxon>Craniata</taxon>
        <taxon>Vertebrata</taxon>
        <taxon>Euteleostomi</taxon>
        <taxon>Archelosauria</taxon>
        <taxon>Archosauria</taxon>
        <taxon>Dinosauria</taxon>
        <taxon>Saurischia</taxon>
        <taxon>Theropoda</taxon>
        <taxon>Coelurosauria</taxon>
        <taxon>Aves</taxon>
        <taxon>Palaeognathae</taxon>
        <taxon>Tinamiformes</taxon>
        <taxon>Tinamidae</taxon>
        <taxon>Nothocercus</taxon>
    </lineage>
</organism>
<protein>
    <submittedName>
        <fullName evidence="2">CDON protein</fullName>
    </submittedName>
</protein>
<feature type="transmembrane region" description="Helical" evidence="1">
    <location>
        <begin position="6"/>
        <end position="27"/>
    </location>
</feature>
<dbReference type="Proteomes" id="UP000661971">
    <property type="component" value="Unassembled WGS sequence"/>
</dbReference>
<feature type="non-terminal residue" evidence="2">
    <location>
        <position position="1"/>
    </location>
</feature>
<keyword evidence="1" id="KW-0812">Transmembrane</keyword>
<dbReference type="AlphaFoldDB" id="A0A851TST8"/>
<gene>
    <name evidence="2" type="primary">Cdon</name>
    <name evidence="2" type="ORF">NOTNIG_R02804</name>
</gene>
<evidence type="ECO:0000313" key="3">
    <source>
        <dbReference type="Proteomes" id="UP000661971"/>
    </source>
</evidence>
<reference evidence="3" key="1">
    <citation type="submission" date="2023-07" db="EMBL/GenBank/DDBJ databases">
        <title>Bird 10,000 Genomes (B10K) Project - Family phase.</title>
        <authorList>
            <person name="Zhang G."/>
        </authorList>
    </citation>
    <scope>NUCLEOTIDE SEQUENCE [LARGE SCALE GENOMIC DNA]</scope>
</reference>
<keyword evidence="3" id="KW-1185">Reference proteome</keyword>